<evidence type="ECO:0000313" key="7">
    <source>
        <dbReference type="Proteomes" id="UP000319716"/>
    </source>
</evidence>
<gene>
    <name evidence="6" type="ORF">NBRC111894_535</name>
</gene>
<proteinExistence type="predicted"/>
<evidence type="ECO:0000313" key="6">
    <source>
        <dbReference type="EMBL" id="GAY74981.1"/>
    </source>
</evidence>
<accession>A0A4Y1Z7V1</accession>
<evidence type="ECO:0000256" key="1">
    <source>
        <dbReference type="ARBA" id="ARBA00022679"/>
    </source>
</evidence>
<dbReference type="SUPFAM" id="SSF53784">
    <property type="entry name" value="Phosphofructokinase"/>
    <property type="match status" value="1"/>
</dbReference>
<name>A0A4Y1Z7V1_9BACL</name>
<comment type="caution">
    <text evidence="6">The sequence shown here is derived from an EMBL/GenBank/DDBJ whole genome shotgun (WGS) entry which is preliminary data.</text>
</comment>
<organism evidence="6 7">
    <name type="scientific">Sporolactobacillus inulinus</name>
    <dbReference type="NCBI Taxonomy" id="2078"/>
    <lineage>
        <taxon>Bacteria</taxon>
        <taxon>Bacillati</taxon>
        <taxon>Bacillota</taxon>
        <taxon>Bacilli</taxon>
        <taxon>Bacillales</taxon>
        <taxon>Sporolactobacillaceae</taxon>
        <taxon>Sporolactobacillus</taxon>
    </lineage>
</organism>
<dbReference type="InterPro" id="IPR035966">
    <property type="entry name" value="PKF_sf"/>
</dbReference>
<dbReference type="AlphaFoldDB" id="A0A4Y1Z7V1"/>
<evidence type="ECO:0000256" key="4">
    <source>
        <dbReference type="ARBA" id="ARBA00022842"/>
    </source>
</evidence>
<keyword evidence="2" id="KW-0479">Metal-binding</keyword>
<dbReference type="Gene3D" id="3.40.50.450">
    <property type="match status" value="1"/>
</dbReference>
<evidence type="ECO:0000256" key="3">
    <source>
        <dbReference type="ARBA" id="ARBA00022777"/>
    </source>
</evidence>
<keyword evidence="3 6" id="KW-0418">Kinase</keyword>
<evidence type="ECO:0000256" key="2">
    <source>
        <dbReference type="ARBA" id="ARBA00022723"/>
    </source>
</evidence>
<reference evidence="6 7" key="1">
    <citation type="submission" date="2017-11" db="EMBL/GenBank/DDBJ databases">
        <title>Draft Genome Sequence of Sporolactobacillus inulinus NBRC 111894 Isolated from Koso, a Japanese Sugar-Vegetable Fermented Beverage.</title>
        <authorList>
            <person name="Chiou T.Y."/>
            <person name="Oshima K."/>
            <person name="Suda W."/>
            <person name="Hattori M."/>
            <person name="Takahashi T."/>
        </authorList>
    </citation>
    <scope>NUCLEOTIDE SEQUENCE [LARGE SCALE GENOMIC DNA]</scope>
    <source>
        <strain evidence="6 7">NBRC111894</strain>
    </source>
</reference>
<dbReference type="UniPathway" id="UPA00109">
    <property type="reaction ID" value="UER00182"/>
</dbReference>
<dbReference type="EC" id="2.7.1.11" evidence="6"/>
<dbReference type="GO" id="GO:0003872">
    <property type="term" value="F:6-phosphofructokinase activity"/>
    <property type="evidence" value="ECO:0007669"/>
    <property type="project" value="UniProtKB-EC"/>
</dbReference>
<protein>
    <submittedName>
        <fullName evidence="6">6-phosphofructokinase</fullName>
        <ecNumber evidence="6">2.7.1.11</ecNumber>
    </submittedName>
</protein>
<dbReference type="Proteomes" id="UP000319716">
    <property type="component" value="Unassembled WGS sequence"/>
</dbReference>
<evidence type="ECO:0000259" key="5">
    <source>
        <dbReference type="Pfam" id="PF00365"/>
    </source>
</evidence>
<sequence>MNAAVRSVVRSAIYRGVEVYGIYHGYKGLITGNIKSLRFLMLATSSSAAVPFFTPHVVKNSRLKKVVRSQLNS</sequence>
<feature type="domain" description="Phosphofructokinase" evidence="5">
    <location>
        <begin position="1"/>
        <end position="38"/>
    </location>
</feature>
<dbReference type="Pfam" id="PF00365">
    <property type="entry name" value="PFK"/>
    <property type="match status" value="1"/>
</dbReference>
<dbReference type="InterPro" id="IPR000023">
    <property type="entry name" value="Phosphofructokinase_dom"/>
</dbReference>
<dbReference type="EMBL" id="BEXB01000003">
    <property type="protein sequence ID" value="GAY74981.1"/>
    <property type="molecule type" value="Genomic_DNA"/>
</dbReference>
<keyword evidence="1 6" id="KW-0808">Transferase</keyword>
<keyword evidence="4" id="KW-0460">Magnesium</keyword>
<dbReference type="GO" id="GO:0046872">
    <property type="term" value="F:metal ion binding"/>
    <property type="evidence" value="ECO:0007669"/>
    <property type="project" value="UniProtKB-KW"/>
</dbReference>